<evidence type="ECO:0000256" key="5">
    <source>
        <dbReference type="PROSITE-ProRule" id="PRU00239"/>
    </source>
</evidence>
<keyword evidence="2 5" id="KW-0645">Protease</keyword>
<feature type="region of interest" description="Disordered" evidence="6">
    <location>
        <begin position="518"/>
        <end position="547"/>
    </location>
</feature>
<dbReference type="SUPFAM" id="SSF54001">
    <property type="entry name" value="Cysteine proteinases"/>
    <property type="match status" value="1"/>
</dbReference>
<protein>
    <recommendedName>
        <fullName evidence="7">Calpain catalytic domain-containing protein</fullName>
    </recommendedName>
</protein>
<dbReference type="PANTHER" id="PTHR10183">
    <property type="entry name" value="CALPAIN"/>
    <property type="match status" value="1"/>
</dbReference>
<dbReference type="Pfam" id="PF00648">
    <property type="entry name" value="Peptidase_C2"/>
    <property type="match status" value="1"/>
</dbReference>
<dbReference type="Gene3D" id="3.90.70.10">
    <property type="entry name" value="Cysteine proteinases"/>
    <property type="match status" value="1"/>
</dbReference>
<evidence type="ECO:0000313" key="8">
    <source>
        <dbReference type="EMBL" id="KAK8843718.1"/>
    </source>
</evidence>
<feature type="compositionally biased region" description="Low complexity" evidence="6">
    <location>
        <begin position="538"/>
        <end position="547"/>
    </location>
</feature>
<comment type="caution">
    <text evidence="8">The sequence shown here is derived from an EMBL/GenBank/DDBJ whole genome shotgun (WGS) entry which is preliminary data.</text>
</comment>
<evidence type="ECO:0000256" key="2">
    <source>
        <dbReference type="ARBA" id="ARBA00022670"/>
    </source>
</evidence>
<feature type="domain" description="Calpain catalytic" evidence="7">
    <location>
        <begin position="30"/>
        <end position="339"/>
    </location>
</feature>
<dbReference type="InterPro" id="IPR038765">
    <property type="entry name" value="Papain-like_cys_pep_sf"/>
</dbReference>
<gene>
    <name evidence="8" type="ORF">M9Y10_024783</name>
</gene>
<feature type="active site" evidence="5">
    <location>
        <position position="263"/>
    </location>
</feature>
<keyword evidence="9" id="KW-1185">Reference proteome</keyword>
<evidence type="ECO:0000256" key="3">
    <source>
        <dbReference type="ARBA" id="ARBA00022801"/>
    </source>
</evidence>
<dbReference type="InterPro" id="IPR001300">
    <property type="entry name" value="Peptidase_C2_calpain_cat"/>
</dbReference>
<accession>A0ABR2HB89</accession>
<dbReference type="Proteomes" id="UP001470230">
    <property type="component" value="Unassembled WGS sequence"/>
</dbReference>
<evidence type="ECO:0000256" key="6">
    <source>
        <dbReference type="SAM" id="MobiDB-lite"/>
    </source>
</evidence>
<reference evidence="8 9" key="1">
    <citation type="submission" date="2024-04" db="EMBL/GenBank/DDBJ databases">
        <title>Tritrichomonas musculus Genome.</title>
        <authorList>
            <person name="Alves-Ferreira E."/>
            <person name="Grigg M."/>
            <person name="Lorenzi H."/>
            <person name="Galac M."/>
        </authorList>
    </citation>
    <scope>NUCLEOTIDE SEQUENCE [LARGE SCALE GENOMIC DNA]</scope>
    <source>
        <strain evidence="8 9">EAF2021</strain>
    </source>
</reference>
<dbReference type="InterPro" id="IPR022684">
    <property type="entry name" value="Calpain_cysteine_protease"/>
</dbReference>
<feature type="active site" evidence="5">
    <location>
        <position position="283"/>
    </location>
</feature>
<keyword evidence="4 5" id="KW-0788">Thiol protease</keyword>
<dbReference type="EMBL" id="JAPFFF010000034">
    <property type="protein sequence ID" value="KAK8843718.1"/>
    <property type="molecule type" value="Genomic_DNA"/>
</dbReference>
<keyword evidence="3 5" id="KW-0378">Hydrolase</keyword>
<proteinExistence type="inferred from homology"/>
<evidence type="ECO:0000259" key="7">
    <source>
        <dbReference type="PROSITE" id="PS50203"/>
    </source>
</evidence>
<feature type="compositionally biased region" description="Acidic residues" evidence="6">
    <location>
        <begin position="518"/>
        <end position="532"/>
    </location>
</feature>
<evidence type="ECO:0000313" key="9">
    <source>
        <dbReference type="Proteomes" id="UP001470230"/>
    </source>
</evidence>
<dbReference type="PANTHER" id="PTHR10183:SF379">
    <property type="entry name" value="CALPAIN-5"/>
    <property type="match status" value="1"/>
</dbReference>
<name>A0ABR2HB89_9EUKA</name>
<evidence type="ECO:0000256" key="1">
    <source>
        <dbReference type="ARBA" id="ARBA00007623"/>
    </source>
</evidence>
<dbReference type="SMART" id="SM00230">
    <property type="entry name" value="CysPc"/>
    <property type="match status" value="1"/>
</dbReference>
<dbReference type="PRINTS" id="PR00704">
    <property type="entry name" value="CALPAIN"/>
</dbReference>
<dbReference type="PROSITE" id="PS50203">
    <property type="entry name" value="CALPAIN_CAT"/>
    <property type="match status" value="1"/>
</dbReference>
<evidence type="ECO:0000256" key="4">
    <source>
        <dbReference type="ARBA" id="ARBA00022807"/>
    </source>
</evidence>
<feature type="active site" evidence="5">
    <location>
        <position position="87"/>
    </location>
</feature>
<sequence length="547" mass="64333">MKCKKKYDDFVEEAKNYEKILTKYRETGEVFVDPNFHPSKKIQENITIQYLNKTKYWKRIDEIYPAPLFQKELIKPEYVNQGKLCDCYLIGALSRIAIQPHLVPLLFETDMPNKILGCVPNSINIKCGAVVVYFFCFGRRTPVLIDTLLPMHPSYKLRLSSPSIPTASPWFCLVEKAFAKLNGSFSNINWGFFEESFYAFFNYYPTVKQVSKLCKPPKIDKMSVFDRIMKYNEQGAVMSVGIDMYKTKATMRELNKNKMLAGHSYTILKAKEFEDKKFICIQNPWGRFEWGGDWSKKSKLWTNELKKEFNLNEKEDGIFWMDEKDFCKYFTTIRVCKPISPDWHCKQFSIQAKPSIHDGHNVTNIIPYFNKKTYYALKVIDQIPESSRCRFHIIVECRIRPLKNKLLVYNKCPVYRVMLAHLNGEKLNSSNFNNSKIKEFEMKDIISSIKYDVDCNDDIITMSVYRSTKSIMVEDFFVTIYSDYNFDLYNLDDPTNLLPEIENNKSLFNVFSINNGEDEDDMEMSSSEETDDDKNNNKRYNIKNYDR</sequence>
<comment type="similarity">
    <text evidence="1">Belongs to the peptidase C2 family.</text>
</comment>
<organism evidence="8 9">
    <name type="scientific">Tritrichomonas musculus</name>
    <dbReference type="NCBI Taxonomy" id="1915356"/>
    <lineage>
        <taxon>Eukaryota</taxon>
        <taxon>Metamonada</taxon>
        <taxon>Parabasalia</taxon>
        <taxon>Tritrichomonadida</taxon>
        <taxon>Tritrichomonadidae</taxon>
        <taxon>Tritrichomonas</taxon>
    </lineage>
</organism>